<dbReference type="Proteomes" id="UP001055307">
    <property type="component" value="Unassembled WGS sequence"/>
</dbReference>
<evidence type="ECO:0000256" key="2">
    <source>
        <dbReference type="ARBA" id="ARBA00022908"/>
    </source>
</evidence>
<evidence type="ECO:0000256" key="1">
    <source>
        <dbReference type="ARBA" id="ARBA00008857"/>
    </source>
</evidence>
<dbReference type="Pfam" id="PF22022">
    <property type="entry name" value="Phage_int_M"/>
    <property type="match status" value="1"/>
</dbReference>
<dbReference type="EMBL" id="BPQF01000003">
    <property type="protein sequence ID" value="GJD38023.1"/>
    <property type="molecule type" value="Genomic_DNA"/>
</dbReference>
<dbReference type="GO" id="GO:0015074">
    <property type="term" value="P:DNA integration"/>
    <property type="evidence" value="ECO:0007669"/>
    <property type="project" value="UniProtKB-KW"/>
</dbReference>
<keyword evidence="2" id="KW-0229">DNA integration</keyword>
<keyword evidence="3" id="KW-0238">DNA-binding</keyword>
<comment type="caution">
    <text evidence="7">The sequence shown here is derived from an EMBL/GenBank/DDBJ whole genome shotgun (WGS) entry which is preliminary data.</text>
</comment>
<evidence type="ECO:0000313" key="8">
    <source>
        <dbReference type="Proteomes" id="UP001055307"/>
    </source>
</evidence>
<accession>A0AAV4Z2U0</accession>
<dbReference type="PANTHER" id="PTHR30629">
    <property type="entry name" value="PROPHAGE INTEGRASE"/>
    <property type="match status" value="1"/>
</dbReference>
<organism evidence="7 8">
    <name type="scientific">Methylobacterium bullatum</name>
    <dbReference type="NCBI Taxonomy" id="570505"/>
    <lineage>
        <taxon>Bacteria</taxon>
        <taxon>Pseudomonadati</taxon>
        <taxon>Pseudomonadota</taxon>
        <taxon>Alphaproteobacteria</taxon>
        <taxon>Hyphomicrobiales</taxon>
        <taxon>Methylobacteriaceae</taxon>
        <taxon>Methylobacterium</taxon>
    </lineage>
</organism>
<evidence type="ECO:0000256" key="5">
    <source>
        <dbReference type="SAM" id="MobiDB-lite"/>
    </source>
</evidence>
<dbReference type="AlphaFoldDB" id="A0AAV4Z2U0"/>
<evidence type="ECO:0000259" key="6">
    <source>
        <dbReference type="PROSITE" id="PS51898"/>
    </source>
</evidence>
<dbReference type="PANTHER" id="PTHR30629:SF2">
    <property type="entry name" value="PROPHAGE INTEGRASE INTS-RELATED"/>
    <property type="match status" value="1"/>
</dbReference>
<dbReference type="SUPFAM" id="SSF56349">
    <property type="entry name" value="DNA breaking-rejoining enzymes"/>
    <property type="match status" value="1"/>
</dbReference>
<dbReference type="Gene3D" id="1.10.150.130">
    <property type="match status" value="1"/>
</dbReference>
<name>A0AAV4Z2U0_9HYPH</name>
<dbReference type="InterPro" id="IPR050808">
    <property type="entry name" value="Phage_Integrase"/>
</dbReference>
<keyword evidence="8" id="KW-1185">Reference proteome</keyword>
<dbReference type="Gene3D" id="1.10.443.10">
    <property type="entry name" value="Intergrase catalytic core"/>
    <property type="match status" value="1"/>
</dbReference>
<protein>
    <submittedName>
        <fullName evidence="7">Prophage integrase IntA</fullName>
    </submittedName>
</protein>
<evidence type="ECO:0000256" key="3">
    <source>
        <dbReference type="ARBA" id="ARBA00023125"/>
    </source>
</evidence>
<dbReference type="GO" id="GO:0003677">
    <property type="term" value="F:DNA binding"/>
    <property type="evidence" value="ECO:0007669"/>
    <property type="project" value="UniProtKB-KW"/>
</dbReference>
<dbReference type="InterPro" id="IPR010998">
    <property type="entry name" value="Integrase_recombinase_N"/>
</dbReference>
<proteinExistence type="inferred from homology"/>
<reference evidence="7" key="2">
    <citation type="submission" date="2021-08" db="EMBL/GenBank/DDBJ databases">
        <authorList>
            <person name="Tani A."/>
            <person name="Ola A."/>
            <person name="Ogura Y."/>
            <person name="Katsura K."/>
            <person name="Hayashi T."/>
        </authorList>
    </citation>
    <scope>NUCLEOTIDE SEQUENCE</scope>
    <source>
        <strain evidence="7">DSM 21893</strain>
    </source>
</reference>
<feature type="region of interest" description="Disordered" evidence="5">
    <location>
        <begin position="80"/>
        <end position="101"/>
    </location>
</feature>
<feature type="compositionally biased region" description="Basic and acidic residues" evidence="5">
    <location>
        <begin position="89"/>
        <end position="99"/>
    </location>
</feature>
<dbReference type="PROSITE" id="PS51898">
    <property type="entry name" value="TYR_RECOMBINASE"/>
    <property type="match status" value="1"/>
</dbReference>
<dbReference type="InterPro" id="IPR025166">
    <property type="entry name" value="Integrase_DNA_bind_dom"/>
</dbReference>
<dbReference type="Gene3D" id="3.30.160.390">
    <property type="entry name" value="Integrase, DNA-binding domain"/>
    <property type="match status" value="1"/>
</dbReference>
<dbReference type="InterPro" id="IPR053876">
    <property type="entry name" value="Phage_int_M"/>
</dbReference>
<dbReference type="GO" id="GO:0006310">
    <property type="term" value="P:DNA recombination"/>
    <property type="evidence" value="ECO:0007669"/>
    <property type="project" value="UniProtKB-KW"/>
</dbReference>
<evidence type="ECO:0000313" key="7">
    <source>
        <dbReference type="EMBL" id="GJD38023.1"/>
    </source>
</evidence>
<dbReference type="InterPro" id="IPR013762">
    <property type="entry name" value="Integrase-like_cat_sf"/>
</dbReference>
<comment type="similarity">
    <text evidence="1">Belongs to the 'phage' integrase family.</text>
</comment>
<dbReference type="CDD" id="cd00801">
    <property type="entry name" value="INT_P4_C"/>
    <property type="match status" value="1"/>
</dbReference>
<feature type="domain" description="Tyr recombinase" evidence="6">
    <location>
        <begin position="203"/>
        <end position="399"/>
    </location>
</feature>
<dbReference type="InterPro" id="IPR011010">
    <property type="entry name" value="DNA_brk_join_enz"/>
</dbReference>
<dbReference type="RefSeq" id="WP_192215557.1">
    <property type="nucleotide sequence ID" value="NZ_BPQF01000003.1"/>
</dbReference>
<dbReference type="Pfam" id="PF13356">
    <property type="entry name" value="Arm-DNA-bind_3"/>
    <property type="match status" value="1"/>
</dbReference>
<sequence length="418" mass="46281">MQKPLTDVLVRGISPPTSGRTELGDTRCKGLELRVTSGGARSWSFRFRDPRSGRVTRATIGSYPEVSLADARERANGLRRSVSAGLNPVEEKRRERESSKTNTFKALSDRYLDEHARRFKRSAPADERNLRLHVLPKWANRRYDEIQRRDVIDLCEGMVAAGTATNANRVQALISSVFSFAVDADMIGVNPCVRLRKRAAENVGRRVLTDEELVLFWHRVVSPPVSRRVGLALRIALLTGARVSEIAQAERGEFSHIDDPERAGWVLPTARSKNGCSHFTPLSELARETVSEAMDLADSTSSFLFPSPSVRSKPITGHALSVAMQRFGGSVGTASEAARSWASEQPSPHDLRRTVATRLAALGCPAEDVSAVLNHKRRDVTGRHYDLYDRAKEKRRALNLWSDAIISLVRAAGLRSSP</sequence>
<dbReference type="InterPro" id="IPR038488">
    <property type="entry name" value="Integrase_DNA-bd_sf"/>
</dbReference>
<reference evidence="7" key="1">
    <citation type="journal article" date="2016" name="Front. Microbiol.">
        <title>Genome Sequence of the Piezophilic, Mesophilic Sulfate-Reducing Bacterium Desulfovibrio indicus J2T.</title>
        <authorList>
            <person name="Cao J."/>
            <person name="Maignien L."/>
            <person name="Shao Z."/>
            <person name="Alain K."/>
            <person name="Jebbar M."/>
        </authorList>
    </citation>
    <scope>NUCLEOTIDE SEQUENCE</scope>
    <source>
        <strain evidence="7">DSM 21893</strain>
    </source>
</reference>
<keyword evidence="4" id="KW-0233">DNA recombination</keyword>
<evidence type="ECO:0000256" key="4">
    <source>
        <dbReference type="ARBA" id="ARBA00023172"/>
    </source>
</evidence>
<gene>
    <name evidence="7" type="primary">intA</name>
    <name evidence="7" type="ORF">OICFNHDK_0463</name>
</gene>
<dbReference type="InterPro" id="IPR002104">
    <property type="entry name" value="Integrase_catalytic"/>
</dbReference>
<dbReference type="Pfam" id="PF00589">
    <property type="entry name" value="Phage_integrase"/>
    <property type="match status" value="1"/>
</dbReference>